<accession>A0A6N8DQV6</accession>
<protein>
    <submittedName>
        <fullName evidence="2">Uncharacterized protein</fullName>
    </submittedName>
</protein>
<dbReference type="RefSeq" id="WP_155447532.1">
    <property type="nucleotide sequence ID" value="NZ_JAOQNR010000021.1"/>
</dbReference>
<evidence type="ECO:0000256" key="1">
    <source>
        <dbReference type="SAM" id="Phobius"/>
    </source>
</evidence>
<dbReference type="AlphaFoldDB" id="A0A6N8DQV6"/>
<keyword evidence="1" id="KW-0472">Membrane</keyword>
<proteinExistence type="predicted"/>
<dbReference type="EMBL" id="WNKS01000022">
    <property type="protein sequence ID" value="MTV32849.1"/>
    <property type="molecule type" value="Genomic_DNA"/>
</dbReference>
<evidence type="ECO:0000313" key="3">
    <source>
        <dbReference type="Proteomes" id="UP000439113"/>
    </source>
</evidence>
<sequence>MASDSHGHAHAHSHNHAPAPREAGFSLLRLSAMQRIGLALIIVTLLWGGVFWALS</sequence>
<keyword evidence="1" id="KW-0812">Transmembrane</keyword>
<gene>
    <name evidence="2" type="ORF">GJ654_17865</name>
</gene>
<feature type="transmembrane region" description="Helical" evidence="1">
    <location>
        <begin position="36"/>
        <end position="54"/>
    </location>
</feature>
<organism evidence="2 3">
    <name type="scientific">Rhodoblastus acidophilus</name>
    <name type="common">Rhodopseudomonas acidophila</name>
    <dbReference type="NCBI Taxonomy" id="1074"/>
    <lineage>
        <taxon>Bacteria</taxon>
        <taxon>Pseudomonadati</taxon>
        <taxon>Pseudomonadota</taxon>
        <taxon>Alphaproteobacteria</taxon>
        <taxon>Hyphomicrobiales</taxon>
        <taxon>Rhodoblastaceae</taxon>
        <taxon>Rhodoblastus</taxon>
    </lineage>
</organism>
<keyword evidence="1" id="KW-1133">Transmembrane helix</keyword>
<dbReference type="OrthoDB" id="8454725at2"/>
<dbReference type="Proteomes" id="UP000439113">
    <property type="component" value="Unassembled WGS sequence"/>
</dbReference>
<comment type="caution">
    <text evidence="2">The sequence shown here is derived from an EMBL/GenBank/DDBJ whole genome shotgun (WGS) entry which is preliminary data.</text>
</comment>
<reference evidence="2 3" key="1">
    <citation type="submission" date="2019-11" db="EMBL/GenBank/DDBJ databases">
        <title>Whole-genome sequence of a Rhodoblastus acidophilus DSM 142.</title>
        <authorList>
            <person name="Kyndt J.A."/>
            <person name="Meyer T.E."/>
        </authorList>
    </citation>
    <scope>NUCLEOTIDE SEQUENCE [LARGE SCALE GENOMIC DNA]</scope>
    <source>
        <strain evidence="2 3">DSM 142</strain>
    </source>
</reference>
<evidence type="ECO:0000313" key="2">
    <source>
        <dbReference type="EMBL" id="MTV32849.1"/>
    </source>
</evidence>
<name>A0A6N8DQV6_RHOAC</name>